<accession>M1MY37</accession>
<feature type="compositionally biased region" description="Acidic residues" evidence="1">
    <location>
        <begin position="238"/>
        <end position="250"/>
    </location>
</feature>
<evidence type="ECO:0000313" key="4">
    <source>
        <dbReference type="Proteomes" id="UP000011723"/>
    </source>
</evidence>
<organism evidence="3 4">
    <name type="scientific">Corynebacterium halotolerans YIM 70093 = DSM 44683</name>
    <dbReference type="NCBI Taxonomy" id="1121362"/>
    <lineage>
        <taxon>Bacteria</taxon>
        <taxon>Bacillati</taxon>
        <taxon>Actinomycetota</taxon>
        <taxon>Actinomycetes</taxon>
        <taxon>Mycobacteriales</taxon>
        <taxon>Corynebacteriaceae</taxon>
        <taxon>Corynebacterium</taxon>
    </lineage>
</organism>
<name>M1MY37_9CORY</name>
<feature type="transmembrane region" description="Helical" evidence="2">
    <location>
        <begin position="192"/>
        <end position="216"/>
    </location>
</feature>
<sequence>MTEPNRATDSAAHVAPGQSDGATDLPETPQPTLLEQMGGISGLVSSTLPILVLVPVNNSYGLMPALFAALGVALLIFLWRLVRKENLQPAFSGLMGVGIGAAIAWWTGDAKGYFLYGIWMSLLLCILAVGSVLLRWPLVGVVWKGINGDGMTWRSNATARRAYAWATLGWAVVFLARFIIQNGFYNADDTNALAIARILMGWPLTGLVTLFTFFMVRRANRAMRADRPGDTTDHTDNDDTDDTEDTDDAGEVGGAQAEPGTGSVSGQENRP</sequence>
<evidence type="ECO:0000313" key="3">
    <source>
        <dbReference type="EMBL" id="AGF72644.1"/>
    </source>
</evidence>
<dbReference type="eggNOG" id="ENOG5031MNQ">
    <property type="taxonomic scope" value="Bacteria"/>
</dbReference>
<keyword evidence="2" id="KW-0812">Transmembrane</keyword>
<proteinExistence type="predicted"/>
<dbReference type="STRING" id="1121362.A605_08210"/>
<evidence type="ECO:0008006" key="5">
    <source>
        <dbReference type="Google" id="ProtNLM"/>
    </source>
</evidence>
<keyword evidence="4" id="KW-1185">Reference proteome</keyword>
<keyword evidence="2" id="KW-0472">Membrane</keyword>
<evidence type="ECO:0000256" key="2">
    <source>
        <dbReference type="SAM" id="Phobius"/>
    </source>
</evidence>
<evidence type="ECO:0000256" key="1">
    <source>
        <dbReference type="SAM" id="MobiDB-lite"/>
    </source>
</evidence>
<feature type="transmembrane region" description="Helical" evidence="2">
    <location>
        <begin position="162"/>
        <end position="180"/>
    </location>
</feature>
<feature type="compositionally biased region" description="Basic and acidic residues" evidence="1">
    <location>
        <begin position="225"/>
        <end position="237"/>
    </location>
</feature>
<dbReference type="HOGENOM" id="CLU_075797_1_2_11"/>
<gene>
    <name evidence="3" type="ORF">A605_08210</name>
</gene>
<dbReference type="PATRIC" id="fig|1121362.3.peg.1659"/>
<feature type="compositionally biased region" description="Polar residues" evidence="1">
    <location>
        <begin position="262"/>
        <end position="271"/>
    </location>
</feature>
<feature type="region of interest" description="Disordered" evidence="1">
    <location>
        <begin position="1"/>
        <end position="28"/>
    </location>
</feature>
<dbReference type="Proteomes" id="UP000011723">
    <property type="component" value="Chromosome"/>
</dbReference>
<feature type="transmembrane region" description="Helical" evidence="2">
    <location>
        <begin position="89"/>
        <end position="107"/>
    </location>
</feature>
<feature type="transmembrane region" description="Helical" evidence="2">
    <location>
        <begin position="62"/>
        <end position="82"/>
    </location>
</feature>
<feature type="region of interest" description="Disordered" evidence="1">
    <location>
        <begin position="225"/>
        <end position="271"/>
    </location>
</feature>
<dbReference type="KEGG" id="chn:A605_08210"/>
<feature type="transmembrane region" description="Helical" evidence="2">
    <location>
        <begin position="113"/>
        <end position="134"/>
    </location>
</feature>
<dbReference type="EMBL" id="CP003697">
    <property type="protein sequence ID" value="AGF72644.1"/>
    <property type="molecule type" value="Genomic_DNA"/>
</dbReference>
<protein>
    <recommendedName>
        <fullName evidence="5">DUF3159 domain-containing protein</fullName>
    </recommendedName>
</protein>
<dbReference type="AlphaFoldDB" id="M1MY37"/>
<dbReference type="Pfam" id="PF11361">
    <property type="entry name" value="DUF3159"/>
    <property type="match status" value="1"/>
</dbReference>
<reference evidence="3 4" key="1">
    <citation type="journal article" date="2012" name="Stand. Genomic Sci.">
        <title>Genome sequence of the halotolerant bacterium Corynebacterium halotolerans type strain YIM 70093(T) (= DSM 44683(T)).</title>
        <authorList>
            <person name="Ruckert C."/>
            <person name="Albersmeier A."/>
            <person name="Al-Dilaimi A."/>
            <person name="Niehaus K."/>
            <person name="Szczepanowski R."/>
            <person name="Kalinowski J."/>
        </authorList>
    </citation>
    <scope>NUCLEOTIDE SEQUENCE [LARGE SCALE GENOMIC DNA]</scope>
    <source>
        <strain evidence="3">YIM 70093</strain>
    </source>
</reference>
<keyword evidence="2" id="KW-1133">Transmembrane helix</keyword>
<dbReference type="InterPro" id="IPR016566">
    <property type="entry name" value="UCP010219"/>
</dbReference>